<evidence type="ECO:0000313" key="2">
    <source>
        <dbReference type="Proteomes" id="UP001278500"/>
    </source>
</evidence>
<dbReference type="AlphaFoldDB" id="A0AAE0J0I1"/>
<evidence type="ECO:0000313" key="1">
    <source>
        <dbReference type="EMBL" id="KAK3334717.1"/>
    </source>
</evidence>
<gene>
    <name evidence="1" type="ORF">B0H65DRAFT_329626</name>
</gene>
<reference evidence="1" key="2">
    <citation type="submission" date="2023-06" db="EMBL/GenBank/DDBJ databases">
        <authorList>
            <consortium name="Lawrence Berkeley National Laboratory"/>
            <person name="Haridas S."/>
            <person name="Hensen N."/>
            <person name="Bonometti L."/>
            <person name="Westerberg I."/>
            <person name="Brannstrom I.O."/>
            <person name="Guillou S."/>
            <person name="Cros-Aarteil S."/>
            <person name="Calhoun S."/>
            <person name="Kuo A."/>
            <person name="Mondo S."/>
            <person name="Pangilinan J."/>
            <person name="Riley R."/>
            <person name="Labutti K."/>
            <person name="Andreopoulos B."/>
            <person name="Lipzen A."/>
            <person name="Chen C."/>
            <person name="Yanf M."/>
            <person name="Daum C."/>
            <person name="Ng V."/>
            <person name="Clum A."/>
            <person name="Steindorff A."/>
            <person name="Ohm R."/>
            <person name="Martin F."/>
            <person name="Silar P."/>
            <person name="Natvig D."/>
            <person name="Lalanne C."/>
            <person name="Gautier V."/>
            <person name="Ament-Velasquez S.L."/>
            <person name="Kruys A."/>
            <person name="Hutchinson M.I."/>
            <person name="Powell A.J."/>
            <person name="Barry K."/>
            <person name="Miller A.N."/>
            <person name="Grigoriev I.V."/>
            <person name="Debuchy R."/>
            <person name="Gladieux P."/>
            <person name="Thoren M.H."/>
            <person name="Johannesson H."/>
        </authorList>
    </citation>
    <scope>NUCLEOTIDE SEQUENCE</scope>
    <source>
        <strain evidence="1">CBS 560.94</strain>
    </source>
</reference>
<keyword evidence="2" id="KW-1185">Reference proteome</keyword>
<reference evidence="1" key="1">
    <citation type="journal article" date="2023" name="Mol. Phylogenet. Evol.">
        <title>Genome-scale phylogeny and comparative genomics of the fungal order Sordariales.</title>
        <authorList>
            <person name="Hensen N."/>
            <person name="Bonometti L."/>
            <person name="Westerberg I."/>
            <person name="Brannstrom I.O."/>
            <person name="Guillou S."/>
            <person name="Cros-Aarteil S."/>
            <person name="Calhoun S."/>
            <person name="Haridas S."/>
            <person name="Kuo A."/>
            <person name="Mondo S."/>
            <person name="Pangilinan J."/>
            <person name="Riley R."/>
            <person name="LaButti K."/>
            <person name="Andreopoulos B."/>
            <person name="Lipzen A."/>
            <person name="Chen C."/>
            <person name="Yan M."/>
            <person name="Daum C."/>
            <person name="Ng V."/>
            <person name="Clum A."/>
            <person name="Steindorff A."/>
            <person name="Ohm R.A."/>
            <person name="Martin F."/>
            <person name="Silar P."/>
            <person name="Natvig D.O."/>
            <person name="Lalanne C."/>
            <person name="Gautier V."/>
            <person name="Ament-Velasquez S.L."/>
            <person name="Kruys A."/>
            <person name="Hutchinson M.I."/>
            <person name="Powell A.J."/>
            <person name="Barry K."/>
            <person name="Miller A.N."/>
            <person name="Grigoriev I.V."/>
            <person name="Debuchy R."/>
            <person name="Gladieux P."/>
            <person name="Hiltunen Thoren M."/>
            <person name="Johannesson H."/>
        </authorList>
    </citation>
    <scope>NUCLEOTIDE SEQUENCE</scope>
    <source>
        <strain evidence="1">CBS 560.94</strain>
    </source>
</reference>
<dbReference type="GeneID" id="87860648"/>
<organism evidence="1 2">
    <name type="scientific">Neurospora tetraspora</name>
    <dbReference type="NCBI Taxonomy" id="94610"/>
    <lineage>
        <taxon>Eukaryota</taxon>
        <taxon>Fungi</taxon>
        <taxon>Dikarya</taxon>
        <taxon>Ascomycota</taxon>
        <taxon>Pezizomycotina</taxon>
        <taxon>Sordariomycetes</taxon>
        <taxon>Sordariomycetidae</taxon>
        <taxon>Sordariales</taxon>
        <taxon>Sordariaceae</taxon>
        <taxon>Neurospora</taxon>
    </lineage>
</organism>
<protein>
    <submittedName>
        <fullName evidence="1">Uncharacterized protein</fullName>
    </submittedName>
</protein>
<proteinExistence type="predicted"/>
<dbReference type="Proteomes" id="UP001278500">
    <property type="component" value="Unassembled WGS sequence"/>
</dbReference>
<accession>A0AAE0J0I1</accession>
<sequence>MALRISFIGASVTSRSGERANKVVLLSILSVDSQSPSRGWHMTGVGRGHQLHLFCQGQDQEGREVRYALESQGWRLRRTRICGIIMIF</sequence>
<dbReference type="EMBL" id="JAUEPP010000009">
    <property type="protein sequence ID" value="KAK3334717.1"/>
    <property type="molecule type" value="Genomic_DNA"/>
</dbReference>
<name>A0AAE0J0I1_9PEZI</name>
<comment type="caution">
    <text evidence="1">The sequence shown here is derived from an EMBL/GenBank/DDBJ whole genome shotgun (WGS) entry which is preliminary data.</text>
</comment>
<dbReference type="RefSeq" id="XP_062676883.1">
    <property type="nucleotide sequence ID" value="XM_062823494.1"/>
</dbReference>